<feature type="compositionally biased region" description="Polar residues" evidence="5">
    <location>
        <begin position="282"/>
        <end position="291"/>
    </location>
</feature>
<name>A0ABT3ZAY0_9HYPH</name>
<dbReference type="RefSeq" id="WP_267654053.1">
    <property type="nucleotide sequence ID" value="NZ_JAOVZR010000001.1"/>
</dbReference>
<dbReference type="Pfam" id="PF00126">
    <property type="entry name" value="HTH_1"/>
    <property type="match status" value="1"/>
</dbReference>
<dbReference type="EMBL" id="JAOVZR010000001">
    <property type="protein sequence ID" value="MCY0148489.1"/>
    <property type="molecule type" value="Genomic_DNA"/>
</dbReference>
<dbReference type="Proteomes" id="UP001073227">
    <property type="component" value="Unassembled WGS sequence"/>
</dbReference>
<evidence type="ECO:0000256" key="4">
    <source>
        <dbReference type="ARBA" id="ARBA00023163"/>
    </source>
</evidence>
<dbReference type="InterPro" id="IPR005119">
    <property type="entry name" value="LysR_subst-bd"/>
</dbReference>
<evidence type="ECO:0000256" key="5">
    <source>
        <dbReference type="SAM" id="MobiDB-lite"/>
    </source>
</evidence>
<dbReference type="Gene3D" id="3.40.190.10">
    <property type="entry name" value="Periplasmic binding protein-like II"/>
    <property type="match status" value="2"/>
</dbReference>
<keyword evidence="3" id="KW-0238">DNA-binding</keyword>
<keyword evidence="8" id="KW-1185">Reference proteome</keyword>
<dbReference type="PRINTS" id="PR00039">
    <property type="entry name" value="HTHLYSR"/>
</dbReference>
<dbReference type="SUPFAM" id="SSF53850">
    <property type="entry name" value="Periplasmic binding protein-like II"/>
    <property type="match status" value="1"/>
</dbReference>
<evidence type="ECO:0000313" key="8">
    <source>
        <dbReference type="Proteomes" id="UP001073227"/>
    </source>
</evidence>
<feature type="domain" description="HTH lysR-type" evidence="6">
    <location>
        <begin position="14"/>
        <end position="71"/>
    </location>
</feature>
<evidence type="ECO:0000313" key="7">
    <source>
        <dbReference type="EMBL" id="MCY0148489.1"/>
    </source>
</evidence>
<comment type="similarity">
    <text evidence="1">Belongs to the LysR transcriptional regulatory family.</text>
</comment>
<dbReference type="InterPro" id="IPR000847">
    <property type="entry name" value="LysR_HTH_N"/>
</dbReference>
<dbReference type="Gene3D" id="1.10.10.10">
    <property type="entry name" value="Winged helix-like DNA-binding domain superfamily/Winged helix DNA-binding domain"/>
    <property type="match status" value="1"/>
</dbReference>
<dbReference type="Pfam" id="PF03466">
    <property type="entry name" value="LysR_substrate"/>
    <property type="match status" value="1"/>
</dbReference>
<reference evidence="7" key="1">
    <citation type="submission" date="2022-10" db="EMBL/GenBank/DDBJ databases">
        <title>Hoeflea sp. G2-23, isolated from marine algae.</title>
        <authorList>
            <person name="Kristyanto S."/>
            <person name="Kim J.M."/>
            <person name="Jeon C.O."/>
        </authorList>
    </citation>
    <scope>NUCLEOTIDE SEQUENCE</scope>
    <source>
        <strain evidence="7">G2-23</strain>
    </source>
</reference>
<organism evidence="7 8">
    <name type="scientific">Hoeflea algicola</name>
    <dbReference type="NCBI Taxonomy" id="2983763"/>
    <lineage>
        <taxon>Bacteria</taxon>
        <taxon>Pseudomonadati</taxon>
        <taxon>Pseudomonadota</taxon>
        <taxon>Alphaproteobacteria</taxon>
        <taxon>Hyphomicrobiales</taxon>
        <taxon>Rhizobiaceae</taxon>
        <taxon>Hoeflea</taxon>
    </lineage>
</organism>
<dbReference type="InterPro" id="IPR036388">
    <property type="entry name" value="WH-like_DNA-bd_sf"/>
</dbReference>
<gene>
    <name evidence="7" type="ORF">OEG84_12380</name>
</gene>
<feature type="region of interest" description="Disordered" evidence="5">
    <location>
        <begin position="276"/>
        <end position="326"/>
    </location>
</feature>
<dbReference type="CDD" id="cd05466">
    <property type="entry name" value="PBP2_LTTR_substrate"/>
    <property type="match status" value="1"/>
</dbReference>
<protein>
    <submittedName>
        <fullName evidence="7">LysR family transcriptional regulator</fullName>
    </submittedName>
</protein>
<sequence>MNSLTPPERLARDLDWNLLRTFLVLADSRSVTDAAERLSLKQPTVSSALKRLEDRLGKRLINRKPGRFELTAAGRLLYDEAIDIHSAILRLGTVIRDVEDEITGHVRIVMASHVVSPLFDNTLNRFHGAHPRATLSIEAMASRSALTAVAARRASLAICLVMDRSPQLEYRRLFREYFGLFCGPSHPLFGREGITIADLAGHSSVSFITDQMDDALRPVAQMRAEAQLDSRIVGTSPNLEEVRRMIIAGLGIGPLPLHVVREDVERGRLWRLPPTKRRRRSTCMSSGTRMPSPTAPRQPFLPASSTRSTPRRWINASTAEPQAPGTLQRRRSCASAITRLGFSTTAAFS</sequence>
<dbReference type="PANTHER" id="PTHR30126:SF91">
    <property type="entry name" value="LYSR FAMILY TRANSCRIPTIONAL REGULATOR"/>
    <property type="match status" value="1"/>
</dbReference>
<keyword evidence="2" id="KW-0805">Transcription regulation</keyword>
<evidence type="ECO:0000256" key="3">
    <source>
        <dbReference type="ARBA" id="ARBA00023125"/>
    </source>
</evidence>
<proteinExistence type="inferred from homology"/>
<evidence type="ECO:0000256" key="2">
    <source>
        <dbReference type="ARBA" id="ARBA00023015"/>
    </source>
</evidence>
<evidence type="ECO:0000256" key="1">
    <source>
        <dbReference type="ARBA" id="ARBA00009437"/>
    </source>
</evidence>
<accession>A0ABT3ZAY0</accession>
<dbReference type="PROSITE" id="PS50931">
    <property type="entry name" value="HTH_LYSR"/>
    <property type="match status" value="1"/>
</dbReference>
<comment type="caution">
    <text evidence="7">The sequence shown here is derived from an EMBL/GenBank/DDBJ whole genome shotgun (WGS) entry which is preliminary data.</text>
</comment>
<dbReference type="PANTHER" id="PTHR30126">
    <property type="entry name" value="HTH-TYPE TRANSCRIPTIONAL REGULATOR"/>
    <property type="match status" value="1"/>
</dbReference>
<keyword evidence="4" id="KW-0804">Transcription</keyword>
<dbReference type="InterPro" id="IPR036390">
    <property type="entry name" value="WH_DNA-bd_sf"/>
</dbReference>
<dbReference type="SUPFAM" id="SSF46785">
    <property type="entry name" value="Winged helix' DNA-binding domain"/>
    <property type="match status" value="1"/>
</dbReference>
<evidence type="ECO:0000259" key="6">
    <source>
        <dbReference type="PROSITE" id="PS50931"/>
    </source>
</evidence>